<dbReference type="SUPFAM" id="SSF50199">
    <property type="entry name" value="Staphylococcal nuclease"/>
    <property type="match status" value="1"/>
</dbReference>
<dbReference type="InterPro" id="IPR016071">
    <property type="entry name" value="Staphylococal_nuclease_OB-fold"/>
</dbReference>
<sequence length="237" mass="25508">MVTKIVDGDTIQLSDGRKVRVLGIDAPDRGECGYEEAREFARARLLDEKVTVAADAAQDSVDQYGRSLLYVARWGVDYSHAAVVAGLATATISATNPVEKAETRQMVEDTARALKLGIWGEPCTPTPAPTTTRSSQPRPSDTNGEVASDVPARPVPTQAPRTTPPRSPSPRPEPAREPVPAPRPSGCHPSYEPCVPDVPTDLDCGDIGYRVKVVGDDEYRLDGDDNDGKGCERYPPE</sequence>
<keyword evidence="3" id="KW-0540">Nuclease</keyword>
<dbReference type="PROSITE" id="PS50830">
    <property type="entry name" value="TNASE_3"/>
    <property type="match status" value="1"/>
</dbReference>
<dbReference type="GO" id="GO:0004519">
    <property type="term" value="F:endonuclease activity"/>
    <property type="evidence" value="ECO:0007669"/>
    <property type="project" value="UniProtKB-KW"/>
</dbReference>
<dbReference type="EMBL" id="VFPA01000003">
    <property type="protein sequence ID" value="TQM08964.1"/>
    <property type="molecule type" value="Genomic_DNA"/>
</dbReference>
<evidence type="ECO:0000259" key="2">
    <source>
        <dbReference type="PROSITE" id="PS50830"/>
    </source>
</evidence>
<feature type="region of interest" description="Disordered" evidence="1">
    <location>
        <begin position="218"/>
        <end position="237"/>
    </location>
</feature>
<feature type="compositionally biased region" description="Low complexity" evidence="1">
    <location>
        <begin position="150"/>
        <end position="161"/>
    </location>
</feature>
<evidence type="ECO:0000313" key="4">
    <source>
        <dbReference type="Proteomes" id="UP000315677"/>
    </source>
</evidence>
<accession>A0A543DHX8</accession>
<dbReference type="AlphaFoldDB" id="A0A543DHX8"/>
<dbReference type="Pfam" id="PF00565">
    <property type="entry name" value="SNase"/>
    <property type="match status" value="1"/>
</dbReference>
<dbReference type="SMART" id="SM00318">
    <property type="entry name" value="SNc"/>
    <property type="match status" value="1"/>
</dbReference>
<proteinExistence type="predicted"/>
<reference evidence="3 4" key="1">
    <citation type="submission" date="2019-06" db="EMBL/GenBank/DDBJ databases">
        <title>Sequencing the genomes of 1000 actinobacteria strains.</title>
        <authorList>
            <person name="Klenk H.-P."/>
        </authorList>
    </citation>
    <scope>NUCLEOTIDE SEQUENCE [LARGE SCALE GENOMIC DNA]</scope>
    <source>
        <strain evidence="3 4">DSM 45301</strain>
    </source>
</reference>
<evidence type="ECO:0000256" key="1">
    <source>
        <dbReference type="SAM" id="MobiDB-lite"/>
    </source>
</evidence>
<dbReference type="InterPro" id="IPR035437">
    <property type="entry name" value="SNase_OB-fold_sf"/>
</dbReference>
<keyword evidence="3" id="KW-0378">Hydrolase</keyword>
<protein>
    <submittedName>
        <fullName evidence="3">Endonuclease YncB(Thermonuclease family)</fullName>
    </submittedName>
</protein>
<feature type="compositionally biased region" description="Pro residues" evidence="1">
    <location>
        <begin position="162"/>
        <end position="183"/>
    </location>
</feature>
<evidence type="ECO:0000313" key="3">
    <source>
        <dbReference type="EMBL" id="TQM08964.1"/>
    </source>
</evidence>
<comment type="caution">
    <text evidence="3">The sequence shown here is derived from an EMBL/GenBank/DDBJ whole genome shotgun (WGS) entry which is preliminary data.</text>
</comment>
<feature type="compositionally biased region" description="Low complexity" evidence="1">
    <location>
        <begin position="129"/>
        <end position="142"/>
    </location>
</feature>
<name>A0A543DHX8_9PSEU</name>
<organism evidence="3 4">
    <name type="scientific">Pseudonocardia kunmingensis</name>
    <dbReference type="NCBI Taxonomy" id="630975"/>
    <lineage>
        <taxon>Bacteria</taxon>
        <taxon>Bacillati</taxon>
        <taxon>Actinomycetota</taxon>
        <taxon>Actinomycetes</taxon>
        <taxon>Pseudonocardiales</taxon>
        <taxon>Pseudonocardiaceae</taxon>
        <taxon>Pseudonocardia</taxon>
    </lineage>
</organism>
<feature type="region of interest" description="Disordered" evidence="1">
    <location>
        <begin position="117"/>
        <end position="203"/>
    </location>
</feature>
<keyword evidence="4" id="KW-1185">Reference proteome</keyword>
<dbReference type="Gene3D" id="2.40.50.90">
    <property type="match status" value="1"/>
</dbReference>
<feature type="domain" description="TNase-like" evidence="2">
    <location>
        <begin position="1"/>
        <end position="121"/>
    </location>
</feature>
<dbReference type="Proteomes" id="UP000315677">
    <property type="component" value="Unassembled WGS sequence"/>
</dbReference>
<gene>
    <name evidence="3" type="ORF">FB558_4703</name>
</gene>
<keyword evidence="3" id="KW-0255">Endonuclease</keyword>